<name>A0A7M7LWQ2_STRPU</name>
<keyword evidence="1" id="KW-1015">Disulfide bond</keyword>
<dbReference type="PROSITE" id="PS50041">
    <property type="entry name" value="C_TYPE_LECTIN_2"/>
    <property type="match status" value="1"/>
</dbReference>
<dbReference type="InterPro" id="IPR018378">
    <property type="entry name" value="C-type_lectin_CS"/>
</dbReference>
<dbReference type="Gene3D" id="3.10.100.10">
    <property type="entry name" value="Mannose-Binding Protein A, subunit A"/>
    <property type="match status" value="1"/>
</dbReference>
<dbReference type="SMART" id="SM00034">
    <property type="entry name" value="CLECT"/>
    <property type="match status" value="1"/>
</dbReference>
<dbReference type="InterPro" id="IPR016187">
    <property type="entry name" value="CTDL_fold"/>
</dbReference>
<evidence type="ECO:0000256" key="1">
    <source>
        <dbReference type="ARBA" id="ARBA00023157"/>
    </source>
</evidence>
<dbReference type="RefSeq" id="XP_011683380.1">
    <property type="nucleotide sequence ID" value="XM_011685078.2"/>
</dbReference>
<dbReference type="KEGG" id="spu:105447244"/>
<dbReference type="GeneID" id="105447244"/>
<dbReference type="InParanoid" id="A0A7M7LWQ2"/>
<accession>A0A7M7LWQ2</accession>
<dbReference type="PROSITE" id="PS00615">
    <property type="entry name" value="C_TYPE_LECTIN_1"/>
    <property type="match status" value="1"/>
</dbReference>
<evidence type="ECO:0000313" key="4">
    <source>
        <dbReference type="Proteomes" id="UP000007110"/>
    </source>
</evidence>
<keyword evidence="4" id="KW-1185">Reference proteome</keyword>
<evidence type="ECO:0000313" key="3">
    <source>
        <dbReference type="EnsemblMetazoa" id="XP_011683380"/>
    </source>
</evidence>
<sequence>MFSYRDVVGPEWRCTPKKCYHVDAGLRNWTEAYHFCHDLEPVTTLAGDKRPSLLFINTTKEYQVVKSYLRLSGSKVTTTKLTTFAWINCDDNQREGYFICNKDITGRGHVAPAYWQPGKPDGGSDENCVAMDWRGGFWDDLACNQVHETICQIVLNNI</sequence>
<reference evidence="4" key="1">
    <citation type="submission" date="2015-02" db="EMBL/GenBank/DDBJ databases">
        <title>Genome sequencing for Strongylocentrotus purpuratus.</title>
        <authorList>
            <person name="Murali S."/>
            <person name="Liu Y."/>
            <person name="Vee V."/>
            <person name="English A."/>
            <person name="Wang M."/>
            <person name="Skinner E."/>
            <person name="Han Y."/>
            <person name="Muzny D.M."/>
            <person name="Worley K.C."/>
            <person name="Gibbs R.A."/>
        </authorList>
    </citation>
    <scope>NUCLEOTIDE SEQUENCE</scope>
</reference>
<reference evidence="3" key="2">
    <citation type="submission" date="2021-01" db="UniProtKB">
        <authorList>
            <consortium name="EnsemblMetazoa"/>
        </authorList>
    </citation>
    <scope>IDENTIFICATION</scope>
</reference>
<protein>
    <recommendedName>
        <fullName evidence="2">C-type lectin domain-containing protein</fullName>
    </recommendedName>
</protein>
<dbReference type="OMA" id="QVHETIC"/>
<dbReference type="InterPro" id="IPR016186">
    <property type="entry name" value="C-type_lectin-like/link_sf"/>
</dbReference>
<feature type="domain" description="C-type lectin" evidence="2">
    <location>
        <begin position="15"/>
        <end position="152"/>
    </location>
</feature>
<organism evidence="3 4">
    <name type="scientific">Strongylocentrotus purpuratus</name>
    <name type="common">Purple sea urchin</name>
    <dbReference type="NCBI Taxonomy" id="7668"/>
    <lineage>
        <taxon>Eukaryota</taxon>
        <taxon>Metazoa</taxon>
        <taxon>Echinodermata</taxon>
        <taxon>Eleutherozoa</taxon>
        <taxon>Echinozoa</taxon>
        <taxon>Echinoidea</taxon>
        <taxon>Euechinoidea</taxon>
        <taxon>Echinacea</taxon>
        <taxon>Camarodonta</taxon>
        <taxon>Echinidea</taxon>
        <taxon>Strongylocentrotidae</taxon>
        <taxon>Strongylocentrotus</taxon>
    </lineage>
</organism>
<dbReference type="CDD" id="cd00037">
    <property type="entry name" value="CLECT"/>
    <property type="match status" value="1"/>
</dbReference>
<evidence type="ECO:0000259" key="2">
    <source>
        <dbReference type="PROSITE" id="PS50041"/>
    </source>
</evidence>
<dbReference type="Pfam" id="PF00059">
    <property type="entry name" value="Lectin_C"/>
    <property type="match status" value="1"/>
</dbReference>
<proteinExistence type="predicted"/>
<dbReference type="OrthoDB" id="418245at2759"/>
<dbReference type="Proteomes" id="UP000007110">
    <property type="component" value="Unassembled WGS sequence"/>
</dbReference>
<dbReference type="AlphaFoldDB" id="A0A7M7LWQ2"/>
<dbReference type="EnsemblMetazoa" id="XM_011685078">
    <property type="protein sequence ID" value="XP_011683380"/>
    <property type="gene ID" value="LOC105447244"/>
</dbReference>
<dbReference type="InterPro" id="IPR001304">
    <property type="entry name" value="C-type_lectin-like"/>
</dbReference>
<dbReference type="SUPFAM" id="SSF56436">
    <property type="entry name" value="C-type lectin-like"/>
    <property type="match status" value="1"/>
</dbReference>